<dbReference type="RefSeq" id="WP_207838146.1">
    <property type="nucleotide sequence ID" value="NZ_CP088282.1"/>
</dbReference>
<name>A0ABS3MT89_9BRAD</name>
<keyword evidence="3" id="KW-0813">Transport</keyword>
<feature type="domain" description="Leucine-binding protein" evidence="5">
    <location>
        <begin position="35"/>
        <end position="375"/>
    </location>
</feature>
<feature type="chain" id="PRO_5046424920" evidence="4">
    <location>
        <begin position="30"/>
        <end position="391"/>
    </location>
</feature>
<keyword evidence="3" id="KW-0029">Amino-acid transport</keyword>
<proteinExistence type="inferred from homology"/>
<evidence type="ECO:0000313" key="6">
    <source>
        <dbReference type="EMBL" id="MBO1434716.1"/>
    </source>
</evidence>
<dbReference type="InterPro" id="IPR051010">
    <property type="entry name" value="BCAA_transport"/>
</dbReference>
<dbReference type="EMBL" id="JAGEPA010000001">
    <property type="protein sequence ID" value="MBO1434716.1"/>
    <property type="molecule type" value="Genomic_DNA"/>
</dbReference>
<dbReference type="CDD" id="cd06341">
    <property type="entry name" value="PBP1_ABC_ligand_binding-like"/>
    <property type="match status" value="1"/>
</dbReference>
<comment type="caution">
    <text evidence="6">The sequence shown here is derived from an EMBL/GenBank/DDBJ whole genome shotgun (WGS) entry which is preliminary data.</text>
</comment>
<gene>
    <name evidence="6" type="ORF">J4P68_36230</name>
</gene>
<evidence type="ECO:0000256" key="2">
    <source>
        <dbReference type="ARBA" id="ARBA00022729"/>
    </source>
</evidence>
<dbReference type="InterPro" id="IPR028081">
    <property type="entry name" value="Leu-bd"/>
</dbReference>
<dbReference type="SUPFAM" id="SSF53822">
    <property type="entry name" value="Periplasmic binding protein-like I"/>
    <property type="match status" value="1"/>
</dbReference>
<evidence type="ECO:0000256" key="3">
    <source>
        <dbReference type="ARBA" id="ARBA00022970"/>
    </source>
</evidence>
<evidence type="ECO:0000259" key="5">
    <source>
        <dbReference type="Pfam" id="PF13458"/>
    </source>
</evidence>
<evidence type="ECO:0000313" key="7">
    <source>
        <dbReference type="Proteomes" id="UP000692816"/>
    </source>
</evidence>
<reference evidence="6" key="1">
    <citation type="journal article" date="2021" name="Int. J. Syst. Evol. Microbiol.">
        <title>Bradyrhizobium septentrionale sp. nov. (sv. septentrionale) and Bradyrhizobium quebecense sp. nov. (sv. septentrionale) associated with legumes native to Canada possess rearranged symbiosis genes and numerous insertion sequences.</title>
        <authorList>
            <person name="Bromfield E.S.P."/>
            <person name="Cloutier S."/>
        </authorList>
    </citation>
    <scope>NUCLEOTIDE SEQUENCE</scope>
    <source>
        <strain evidence="6">12S5</strain>
    </source>
</reference>
<dbReference type="Gene3D" id="3.40.50.2300">
    <property type="match status" value="2"/>
</dbReference>
<dbReference type="Pfam" id="PF13458">
    <property type="entry name" value="Peripla_BP_6"/>
    <property type="match status" value="1"/>
</dbReference>
<evidence type="ECO:0000256" key="1">
    <source>
        <dbReference type="ARBA" id="ARBA00010062"/>
    </source>
</evidence>
<dbReference type="PANTHER" id="PTHR30483">
    <property type="entry name" value="LEUCINE-SPECIFIC-BINDING PROTEIN"/>
    <property type="match status" value="1"/>
</dbReference>
<evidence type="ECO:0000256" key="4">
    <source>
        <dbReference type="SAM" id="SignalP"/>
    </source>
</evidence>
<dbReference type="PROSITE" id="PS51257">
    <property type="entry name" value="PROKAR_LIPOPROTEIN"/>
    <property type="match status" value="1"/>
</dbReference>
<sequence>MFRNVQGSNVLFAGLVASCLVASPACSLAQGKSKPIPIGAVSTLSGPFTFPEATAAAAAVFDRVNAQGGVGGRMIKYLVEDDKLDPGAATQAARRLVDNEGVYVNVGSASLLECTANANFYKERGVYSIQGTGVDPACFSTSNISPVNTGPYTGLVISLYFASEVLGHKKVCSFATGNAVQQPGWRLAMERYIRITGKQLTLDERNVGNTDDMSSFVLKAKKAGCDAAVFVGIEPQVVSWVQAAKAQNIAGVTWIFLTPAYTEKVAEVLAKDGEGIYANSEFEPFLTPSPVLEDWNRLMREKHVPLTSFSEGGYLAATVIVDVLKSIKGDITRETVAQALRNLHSYQTPLIGTPYAVGDGDKHSSNSSSKFVRLVGGKWEVATPDFVRLPN</sequence>
<keyword evidence="2 4" id="KW-0732">Signal</keyword>
<protein>
    <submittedName>
        <fullName evidence="6">ABC transporter substrate-binding protein</fullName>
    </submittedName>
</protein>
<dbReference type="Proteomes" id="UP000692816">
    <property type="component" value="Unassembled WGS sequence"/>
</dbReference>
<dbReference type="PANTHER" id="PTHR30483:SF6">
    <property type="entry name" value="PERIPLASMIC BINDING PROTEIN OF ABC TRANSPORTER FOR NATURAL AMINO ACIDS"/>
    <property type="match status" value="1"/>
</dbReference>
<organism evidence="6 7">
    <name type="scientific">Bradyrhizobium quebecense</name>
    <dbReference type="NCBI Taxonomy" id="2748629"/>
    <lineage>
        <taxon>Bacteria</taxon>
        <taxon>Pseudomonadati</taxon>
        <taxon>Pseudomonadota</taxon>
        <taxon>Alphaproteobacteria</taxon>
        <taxon>Hyphomicrobiales</taxon>
        <taxon>Nitrobacteraceae</taxon>
        <taxon>Bradyrhizobium</taxon>
    </lineage>
</organism>
<accession>A0ABS3MT89</accession>
<keyword evidence="7" id="KW-1185">Reference proteome</keyword>
<dbReference type="InterPro" id="IPR028082">
    <property type="entry name" value="Peripla_BP_I"/>
</dbReference>
<feature type="signal peptide" evidence="4">
    <location>
        <begin position="1"/>
        <end position="29"/>
    </location>
</feature>
<comment type="similarity">
    <text evidence="1">Belongs to the leucine-binding protein family.</text>
</comment>